<dbReference type="EMBL" id="JBHTLS010000091">
    <property type="protein sequence ID" value="MFD1104321.1"/>
    <property type="molecule type" value="Genomic_DNA"/>
</dbReference>
<dbReference type="RefSeq" id="WP_380909546.1">
    <property type="nucleotide sequence ID" value="NZ_JBHTLS010000091.1"/>
</dbReference>
<keyword evidence="6 9" id="KW-0560">Oxidoreductase</keyword>
<dbReference type="Pfam" id="PF00199">
    <property type="entry name" value="Catalase"/>
    <property type="match status" value="1"/>
</dbReference>
<evidence type="ECO:0000256" key="1">
    <source>
        <dbReference type="ARBA" id="ARBA00005329"/>
    </source>
</evidence>
<keyword evidence="3 9" id="KW-0575">Peroxidase</keyword>
<name>A0ABW3NVF9_9SPHN</name>
<reference evidence="10" key="1">
    <citation type="journal article" date="2019" name="Int. J. Syst. Evol. Microbiol.">
        <title>The Global Catalogue of Microorganisms (GCM) 10K type strain sequencing project: providing services to taxonomists for standard genome sequencing and annotation.</title>
        <authorList>
            <consortium name="The Broad Institute Genomics Platform"/>
            <consortium name="The Broad Institute Genome Sequencing Center for Infectious Disease"/>
            <person name="Wu L."/>
            <person name="Ma J."/>
        </authorList>
    </citation>
    <scope>NUCLEOTIDE SEQUENCE [LARGE SCALE GENOMIC DNA]</scope>
    <source>
        <strain evidence="10">CCUG 54329</strain>
    </source>
</reference>
<protein>
    <recommendedName>
        <fullName evidence="2">catalase</fullName>
        <ecNumber evidence="2">1.11.1.6</ecNumber>
    </recommendedName>
</protein>
<evidence type="ECO:0000313" key="10">
    <source>
        <dbReference type="Proteomes" id="UP001597203"/>
    </source>
</evidence>
<keyword evidence="7" id="KW-0408">Iron</keyword>
<dbReference type="InterPro" id="IPR018028">
    <property type="entry name" value="Catalase"/>
</dbReference>
<evidence type="ECO:0000313" key="9">
    <source>
        <dbReference type="EMBL" id="MFD1104321.1"/>
    </source>
</evidence>
<feature type="non-terminal residue" evidence="9">
    <location>
        <position position="284"/>
    </location>
</feature>
<comment type="caution">
    <text evidence="9">The sequence shown here is derived from an EMBL/GenBank/DDBJ whole genome shotgun (WGS) entry which is preliminary data.</text>
</comment>
<dbReference type="PANTHER" id="PTHR11465:SF9">
    <property type="entry name" value="CATALASE"/>
    <property type="match status" value="1"/>
</dbReference>
<accession>A0ABW3NVF9</accession>
<sequence length="284" mass="30804">MPQNSQYRLAGELVTKIHAVLGKHEGYRTLHADGRFYRGSFQANALASRYSRAVHLQGAEFPVTVRFSKGGGDPFAHFSATVGMATRFYLPDGRVTNLVMLSQKLFIARSIDQFVRLVDAAAPLTPGGPPNLDGLKAILPDHPNAAAVLKMRAESPAPVSFAHTAFHAVHAFNLVNADGKITAARFHWAPVAGEKGQPATDLAAQDVSILFDEIGERLSREPVAFDLVLELAQPGDILDDATLRWSRLFGQFGGEVKLIPVVIMPPVWSSDHGGHAPHDLFCRS</sequence>
<evidence type="ECO:0000256" key="4">
    <source>
        <dbReference type="ARBA" id="ARBA00022617"/>
    </source>
</evidence>
<proteinExistence type="inferred from homology"/>
<evidence type="ECO:0000256" key="5">
    <source>
        <dbReference type="ARBA" id="ARBA00022723"/>
    </source>
</evidence>
<evidence type="ECO:0000256" key="7">
    <source>
        <dbReference type="ARBA" id="ARBA00023004"/>
    </source>
</evidence>
<evidence type="ECO:0000256" key="6">
    <source>
        <dbReference type="ARBA" id="ARBA00023002"/>
    </source>
</evidence>
<dbReference type="PANTHER" id="PTHR11465">
    <property type="entry name" value="CATALASE"/>
    <property type="match status" value="1"/>
</dbReference>
<dbReference type="Gene3D" id="2.40.180.10">
    <property type="entry name" value="Catalase core domain"/>
    <property type="match status" value="1"/>
</dbReference>
<dbReference type="InterPro" id="IPR011614">
    <property type="entry name" value="Catalase_core"/>
</dbReference>
<gene>
    <name evidence="9" type="ORF">ACFQ24_05435</name>
</gene>
<dbReference type="Gene3D" id="1.20.1280.120">
    <property type="match status" value="1"/>
</dbReference>
<keyword evidence="4" id="KW-0349">Heme</keyword>
<feature type="domain" description="Catalase core" evidence="8">
    <location>
        <begin position="28"/>
        <end position="196"/>
    </location>
</feature>
<dbReference type="PROSITE" id="PS51402">
    <property type="entry name" value="CATALASE_3"/>
    <property type="match status" value="1"/>
</dbReference>
<comment type="similarity">
    <text evidence="1">Belongs to the catalase family.</text>
</comment>
<dbReference type="Proteomes" id="UP001597203">
    <property type="component" value="Unassembled WGS sequence"/>
</dbReference>
<dbReference type="GO" id="GO:0004096">
    <property type="term" value="F:catalase activity"/>
    <property type="evidence" value="ECO:0007669"/>
    <property type="project" value="UniProtKB-EC"/>
</dbReference>
<evidence type="ECO:0000256" key="2">
    <source>
        <dbReference type="ARBA" id="ARBA00012314"/>
    </source>
</evidence>
<evidence type="ECO:0000259" key="8">
    <source>
        <dbReference type="Pfam" id="PF00199"/>
    </source>
</evidence>
<dbReference type="SUPFAM" id="SSF56634">
    <property type="entry name" value="Heme-dependent catalase-like"/>
    <property type="match status" value="1"/>
</dbReference>
<keyword evidence="10" id="KW-1185">Reference proteome</keyword>
<dbReference type="InterPro" id="IPR020835">
    <property type="entry name" value="Catalase_sf"/>
</dbReference>
<keyword evidence="5" id="KW-0479">Metal-binding</keyword>
<evidence type="ECO:0000256" key="3">
    <source>
        <dbReference type="ARBA" id="ARBA00022559"/>
    </source>
</evidence>
<dbReference type="EC" id="1.11.1.6" evidence="2"/>
<organism evidence="9 10">
    <name type="scientific">Sphingobium olei</name>
    <dbReference type="NCBI Taxonomy" id="420955"/>
    <lineage>
        <taxon>Bacteria</taxon>
        <taxon>Pseudomonadati</taxon>
        <taxon>Pseudomonadota</taxon>
        <taxon>Alphaproteobacteria</taxon>
        <taxon>Sphingomonadales</taxon>
        <taxon>Sphingomonadaceae</taxon>
        <taxon>Sphingobium</taxon>
    </lineage>
</organism>